<evidence type="ECO:0000313" key="3">
    <source>
        <dbReference type="Proteomes" id="UP000078286"/>
    </source>
</evidence>
<dbReference type="Proteomes" id="UP000078286">
    <property type="component" value="Unassembled WGS sequence"/>
</dbReference>
<dbReference type="AlphaFoldDB" id="A0A1B7HT84"/>
<comment type="caution">
    <text evidence="2">The sequence shown here is derived from an EMBL/GenBank/DDBJ whole genome shotgun (WGS) entry which is preliminary data.</text>
</comment>
<reference evidence="2 3" key="1">
    <citation type="submission" date="2016-04" db="EMBL/GenBank/DDBJ databases">
        <title>ATOL: Assembling a taxonomically balanced genome-scale reconstruction of the evolutionary history of the Enterobacteriaceae.</title>
        <authorList>
            <person name="Plunkett G.III."/>
            <person name="Neeno-Eckwall E.C."/>
            <person name="Glasner J.D."/>
            <person name="Perna N.T."/>
        </authorList>
    </citation>
    <scope>NUCLEOTIDE SEQUENCE [LARGE SCALE GENOMIC DNA]</scope>
    <source>
        <strain evidence="2 3">ATCC 51607</strain>
    </source>
</reference>
<organism evidence="2 3">
    <name type="scientific">Buttiauxella noackiae ATCC 51607</name>
    <dbReference type="NCBI Taxonomy" id="1354255"/>
    <lineage>
        <taxon>Bacteria</taxon>
        <taxon>Pseudomonadati</taxon>
        <taxon>Pseudomonadota</taxon>
        <taxon>Gammaproteobacteria</taxon>
        <taxon>Enterobacterales</taxon>
        <taxon>Enterobacteriaceae</taxon>
        <taxon>Buttiauxella</taxon>
    </lineage>
</organism>
<dbReference type="PATRIC" id="fig|1354255.3.peg.1736"/>
<evidence type="ECO:0000256" key="1">
    <source>
        <dbReference type="SAM" id="Phobius"/>
    </source>
</evidence>
<keyword evidence="1" id="KW-0812">Transmembrane</keyword>
<name>A0A1B7HT84_9ENTR</name>
<dbReference type="EMBL" id="LXEO01000017">
    <property type="protein sequence ID" value="OAT18856.1"/>
    <property type="molecule type" value="Genomic_DNA"/>
</dbReference>
<feature type="transmembrane region" description="Helical" evidence="1">
    <location>
        <begin position="6"/>
        <end position="26"/>
    </location>
</feature>
<keyword evidence="3" id="KW-1185">Reference proteome</keyword>
<keyword evidence="1" id="KW-0472">Membrane</keyword>
<sequence>MEYILWGVAALVGWLLAGYFWCVWFVDDDDDEYQECPYD</sequence>
<proteinExistence type="predicted"/>
<gene>
    <name evidence="2" type="ORF">M979_1680</name>
</gene>
<keyword evidence="1" id="KW-1133">Transmembrane helix</keyword>
<accession>A0A1B7HT84</accession>
<evidence type="ECO:0000313" key="2">
    <source>
        <dbReference type="EMBL" id="OAT18856.1"/>
    </source>
</evidence>
<protein>
    <submittedName>
        <fullName evidence="2">Uncharacterized protein</fullName>
    </submittedName>
</protein>